<evidence type="ECO:0000313" key="1">
    <source>
        <dbReference type="EMBL" id="CAH3191210.1"/>
    </source>
</evidence>
<evidence type="ECO:0008006" key="3">
    <source>
        <dbReference type="Google" id="ProtNLM"/>
    </source>
</evidence>
<sequence>MLKRLSQKNKKLQNYVWSCLRKNVPKSSKIHRFIKHTTRRQKRTHKIAVRFVQKMRRKPIFRPRKINSLVKYGYNSSKDKHGKKYFKYFRLFCCNFPHSEYKNVTHKRNCTRYRLSNDIEKNPGPLMHGVDPTKTIQAPYSQGDVHVFGQNAGQQCVAMSLCALIYHNTKGISNSATLKQIMHIGNQLYSSLSQLARCSYLLLTELPTMLTVAEENFRLEYSASYSGNVHGEAIIEGYEYCLGLKRAFESLISQQ</sequence>
<dbReference type="Gene3D" id="3.90.70.120">
    <property type="match status" value="1"/>
</dbReference>
<name>A0ABN8SHS3_9CNID</name>
<dbReference type="SUPFAM" id="SSF54001">
    <property type="entry name" value="Cysteine proteinases"/>
    <property type="match status" value="1"/>
</dbReference>
<organism evidence="1 2">
    <name type="scientific">Porites evermanni</name>
    <dbReference type="NCBI Taxonomy" id="104178"/>
    <lineage>
        <taxon>Eukaryota</taxon>
        <taxon>Metazoa</taxon>
        <taxon>Cnidaria</taxon>
        <taxon>Anthozoa</taxon>
        <taxon>Hexacorallia</taxon>
        <taxon>Scleractinia</taxon>
        <taxon>Fungiina</taxon>
        <taxon>Poritidae</taxon>
        <taxon>Porites</taxon>
    </lineage>
</organism>
<proteinExistence type="predicted"/>
<dbReference type="Proteomes" id="UP001159427">
    <property type="component" value="Unassembled WGS sequence"/>
</dbReference>
<accession>A0ABN8SHS3</accession>
<dbReference type="InterPro" id="IPR038765">
    <property type="entry name" value="Papain-like_cys_pep_sf"/>
</dbReference>
<evidence type="ECO:0000313" key="2">
    <source>
        <dbReference type="Proteomes" id="UP001159427"/>
    </source>
</evidence>
<gene>
    <name evidence="1" type="ORF">PEVE_00021454</name>
</gene>
<reference evidence="1 2" key="1">
    <citation type="submission" date="2022-05" db="EMBL/GenBank/DDBJ databases">
        <authorList>
            <consortium name="Genoscope - CEA"/>
            <person name="William W."/>
        </authorList>
    </citation>
    <scope>NUCLEOTIDE SEQUENCE [LARGE SCALE GENOMIC DNA]</scope>
</reference>
<dbReference type="EMBL" id="CALNXI010002870">
    <property type="protein sequence ID" value="CAH3191210.1"/>
    <property type="molecule type" value="Genomic_DNA"/>
</dbReference>
<comment type="caution">
    <text evidence="1">The sequence shown here is derived from an EMBL/GenBank/DDBJ whole genome shotgun (WGS) entry which is preliminary data.</text>
</comment>
<keyword evidence="2" id="KW-1185">Reference proteome</keyword>
<protein>
    <recommendedName>
        <fullName evidence="3">Ribosomal protein L15</fullName>
    </recommendedName>
</protein>